<keyword evidence="1" id="KW-0732">Signal</keyword>
<name>A0A0G3WDE1_9CLOT</name>
<dbReference type="EMBL" id="CP009687">
    <property type="protein sequence ID" value="AKL96378.1"/>
    <property type="molecule type" value="Genomic_DNA"/>
</dbReference>
<dbReference type="PANTHER" id="PTHR30006">
    <property type="entry name" value="THIAMINE-BINDING PERIPLASMIC PROTEIN-RELATED"/>
    <property type="match status" value="1"/>
</dbReference>
<dbReference type="Pfam" id="PF13343">
    <property type="entry name" value="SBP_bac_6"/>
    <property type="match status" value="1"/>
</dbReference>
<gene>
    <name evidence="2" type="ORF">CACET_c29340</name>
</gene>
<dbReference type="PATRIC" id="fig|84022.6.peg.2984"/>
<reference evidence="2 3" key="1">
    <citation type="submission" date="2014-10" db="EMBL/GenBank/DDBJ databases">
        <title>Genome sequence of Clostridium aceticum DSM 1496.</title>
        <authorList>
            <person name="Poehlein A."/>
            <person name="Schiel-Bengelsdorf B."/>
            <person name="Gottschalk G."/>
            <person name="Duerre P."/>
            <person name="Daniel R."/>
        </authorList>
    </citation>
    <scope>NUCLEOTIDE SEQUENCE [LARGE SCALE GENOMIC DNA]</scope>
    <source>
        <strain evidence="2 3">DSM 1496</strain>
    </source>
</reference>
<proteinExistence type="predicted"/>
<dbReference type="Proteomes" id="UP000035704">
    <property type="component" value="Chromosome"/>
</dbReference>
<dbReference type="PANTHER" id="PTHR30006:SF2">
    <property type="entry name" value="ABC TRANSPORTER SUBSTRATE-BINDING PROTEIN"/>
    <property type="match status" value="1"/>
</dbReference>
<evidence type="ECO:0000313" key="2">
    <source>
        <dbReference type="EMBL" id="AKL96378.1"/>
    </source>
</evidence>
<accession>A0A0G3WDE1</accession>
<evidence type="ECO:0000313" key="3">
    <source>
        <dbReference type="Proteomes" id="UP000035704"/>
    </source>
</evidence>
<keyword evidence="3" id="KW-1185">Reference proteome</keyword>
<dbReference type="AlphaFoldDB" id="A0A0G3WDE1"/>
<organism evidence="2 3">
    <name type="scientific">Clostridium aceticum</name>
    <dbReference type="NCBI Taxonomy" id="84022"/>
    <lineage>
        <taxon>Bacteria</taxon>
        <taxon>Bacillati</taxon>
        <taxon>Bacillota</taxon>
        <taxon>Clostridia</taxon>
        <taxon>Eubacteriales</taxon>
        <taxon>Clostridiaceae</taxon>
        <taxon>Clostridium</taxon>
    </lineage>
</organism>
<dbReference type="SUPFAM" id="SSF53850">
    <property type="entry name" value="Periplasmic binding protein-like II"/>
    <property type="match status" value="1"/>
</dbReference>
<evidence type="ECO:0000256" key="1">
    <source>
        <dbReference type="ARBA" id="ARBA00022729"/>
    </source>
</evidence>
<protein>
    <submittedName>
        <fullName evidence="2">ABC-type Fe3+ transport system, periplasmic component</fullName>
    </submittedName>
</protein>
<dbReference type="STRING" id="84022.CACET_c29340"/>
<dbReference type="KEGG" id="cace:CACET_c29340"/>
<sequence length="328" mass="37844">MMNVNFLGLLPCALKVPFEACLGSHVKKFENNKNLFKYSVVSNANNELSFFTKLNEMKEFSWLPDMVMAPGFNGFFYKSFMEKYKSSHFEAVIPSKINPLWKQLCLSDPEENYTIFGFNPTVFLVDRTVHKEVPVPKRWRDLLEPEYINKVAIRGHNRSGQEIPMEFCEGILLNMYKEEGEEGIKKLGRAVKWSLHPSQMIKMAGSKKSDVPAVSAVPYSFAKLVKESEDISIVWPEDGAIVNPITLLVKNSNQEKNNEMLEFLLNEFVGGMFAEVGFVSMHPETKDHFPENISYKWLGWDFIHGYDLEEMKTYLNKVFWQTFGGRDL</sequence>
<dbReference type="Gene3D" id="3.40.190.10">
    <property type="entry name" value="Periplasmic binding protein-like II"/>
    <property type="match status" value="2"/>
</dbReference>